<dbReference type="EMBL" id="MVHP01000002">
    <property type="protein sequence ID" value="ORA68812.1"/>
    <property type="molecule type" value="Genomic_DNA"/>
</dbReference>
<gene>
    <name evidence="1" type="ORF">BST23_03070</name>
</gene>
<dbReference type="AlphaFoldDB" id="A0A1X0D9G8"/>
<sequence>MDDWPQRIHTQIPIEGVGVVHVITEVDPDDPGYAFSDVTLARYRDGELVEHIPLVGSVCESLVARCMHEHWCDVERAIRCVHRDMEVLCLLDMDWELDDDESPPDPSVEASDPGETPRVLALYERAVGRSVRTPDLHGML</sequence>
<reference evidence="1 2" key="1">
    <citation type="submission" date="2017-02" db="EMBL/GenBank/DDBJ databases">
        <title>The new phylogeny of genus Mycobacterium.</title>
        <authorList>
            <person name="Tortoli E."/>
            <person name="Trovato A."/>
            <person name="Cirillo D.M."/>
        </authorList>
    </citation>
    <scope>NUCLEOTIDE SEQUENCE [LARGE SCALE GENOMIC DNA]</scope>
    <source>
        <strain evidence="1 2">FI-09383</strain>
    </source>
</reference>
<name>A0A1X0D9G8_9MYCO</name>
<dbReference type="Proteomes" id="UP000192772">
    <property type="component" value="Unassembled WGS sequence"/>
</dbReference>
<proteinExistence type="predicted"/>
<evidence type="ECO:0000313" key="2">
    <source>
        <dbReference type="Proteomes" id="UP000192772"/>
    </source>
</evidence>
<protein>
    <submittedName>
        <fullName evidence="1">Uncharacterized protein</fullName>
    </submittedName>
</protein>
<organism evidence="1 2">
    <name type="scientific">Mycolicibacterium elephantis</name>
    <dbReference type="NCBI Taxonomy" id="81858"/>
    <lineage>
        <taxon>Bacteria</taxon>
        <taxon>Bacillati</taxon>
        <taxon>Actinomycetota</taxon>
        <taxon>Actinomycetes</taxon>
        <taxon>Mycobacteriales</taxon>
        <taxon>Mycobacteriaceae</taxon>
        <taxon>Mycolicibacterium</taxon>
    </lineage>
</organism>
<comment type="caution">
    <text evidence="1">The sequence shown here is derived from an EMBL/GenBank/DDBJ whole genome shotgun (WGS) entry which is preliminary data.</text>
</comment>
<accession>A0A1X0D9G8</accession>
<evidence type="ECO:0000313" key="1">
    <source>
        <dbReference type="EMBL" id="ORA68812.1"/>
    </source>
</evidence>